<dbReference type="PROSITE" id="PS51257">
    <property type="entry name" value="PROKAR_LIPOPROTEIN"/>
    <property type="match status" value="1"/>
</dbReference>
<dbReference type="AlphaFoldDB" id="A0A238ZNU8"/>
<gene>
    <name evidence="2" type="ORF">SAMN06265376_103382</name>
</gene>
<protein>
    <submittedName>
        <fullName evidence="2">Histidine phosphatase superfamily (Branch 1)</fullName>
    </submittedName>
</protein>
<feature type="chain" id="PRO_5013212342" evidence="1">
    <location>
        <begin position="23"/>
        <end position="178"/>
    </location>
</feature>
<name>A0A238ZNU8_9FLAO</name>
<dbReference type="Pfam" id="PF00300">
    <property type="entry name" value="His_Phos_1"/>
    <property type="match status" value="1"/>
</dbReference>
<feature type="signal peptide" evidence="1">
    <location>
        <begin position="1"/>
        <end position="22"/>
    </location>
</feature>
<reference evidence="2 3" key="1">
    <citation type="submission" date="2017-06" db="EMBL/GenBank/DDBJ databases">
        <authorList>
            <person name="Kim H.J."/>
            <person name="Triplett B.A."/>
        </authorList>
    </citation>
    <scope>NUCLEOTIDE SEQUENCE [LARGE SCALE GENOMIC DNA]</scope>
    <source>
        <strain evidence="2 3">DSM 25597</strain>
    </source>
</reference>
<keyword evidence="1" id="KW-0732">Signal</keyword>
<dbReference type="RefSeq" id="WP_089371697.1">
    <property type="nucleotide sequence ID" value="NZ_BMEP01000001.1"/>
</dbReference>
<sequence>MRYLYLPILLFVISFTSCKEEAAPVVVEITNTEVTTTTYYLIRHAEKDRSDPENRNPSLIEAGQARANRWSEVFKDIPLDMVYSTDYARTQETATPTATQKGLEIQSYNPRTLFDENFQKATEGKTVLVVGHSNTTPSFTNAILGEERFAQIDDSNNGNLYIVTITGDEKSAQVLHIN</sequence>
<keyword evidence="3" id="KW-1185">Reference proteome</keyword>
<evidence type="ECO:0000256" key="1">
    <source>
        <dbReference type="SAM" id="SignalP"/>
    </source>
</evidence>
<dbReference type="InterPro" id="IPR013078">
    <property type="entry name" value="His_Pase_superF_clade-1"/>
</dbReference>
<proteinExistence type="predicted"/>
<dbReference type="OrthoDB" id="3296006at2"/>
<organism evidence="2 3">
    <name type="scientific">Dokdonia pacifica</name>
    <dbReference type="NCBI Taxonomy" id="1627892"/>
    <lineage>
        <taxon>Bacteria</taxon>
        <taxon>Pseudomonadati</taxon>
        <taxon>Bacteroidota</taxon>
        <taxon>Flavobacteriia</taxon>
        <taxon>Flavobacteriales</taxon>
        <taxon>Flavobacteriaceae</taxon>
        <taxon>Dokdonia</taxon>
    </lineage>
</organism>
<evidence type="ECO:0000313" key="2">
    <source>
        <dbReference type="EMBL" id="SNR84832.1"/>
    </source>
</evidence>
<dbReference type="Gene3D" id="3.40.50.1240">
    <property type="entry name" value="Phosphoglycerate mutase-like"/>
    <property type="match status" value="1"/>
</dbReference>
<dbReference type="EMBL" id="FZNY01000003">
    <property type="protein sequence ID" value="SNR84832.1"/>
    <property type="molecule type" value="Genomic_DNA"/>
</dbReference>
<accession>A0A238ZNU8</accession>
<dbReference type="SUPFAM" id="SSF53254">
    <property type="entry name" value="Phosphoglycerate mutase-like"/>
    <property type="match status" value="1"/>
</dbReference>
<dbReference type="CDD" id="cd07067">
    <property type="entry name" value="HP_PGM_like"/>
    <property type="match status" value="1"/>
</dbReference>
<evidence type="ECO:0000313" key="3">
    <source>
        <dbReference type="Proteomes" id="UP000198379"/>
    </source>
</evidence>
<dbReference type="InterPro" id="IPR029033">
    <property type="entry name" value="His_PPase_superfam"/>
</dbReference>
<dbReference type="Proteomes" id="UP000198379">
    <property type="component" value="Unassembled WGS sequence"/>
</dbReference>